<accession>A0A8H4VVX3</accession>
<organism evidence="1 2">
    <name type="scientific">Cudoniella acicularis</name>
    <dbReference type="NCBI Taxonomy" id="354080"/>
    <lineage>
        <taxon>Eukaryota</taxon>
        <taxon>Fungi</taxon>
        <taxon>Dikarya</taxon>
        <taxon>Ascomycota</taxon>
        <taxon>Pezizomycotina</taxon>
        <taxon>Leotiomycetes</taxon>
        <taxon>Helotiales</taxon>
        <taxon>Tricladiaceae</taxon>
        <taxon>Cudoniella</taxon>
    </lineage>
</organism>
<comment type="caution">
    <text evidence="1">The sequence shown here is derived from an EMBL/GenBank/DDBJ whole genome shotgun (WGS) entry which is preliminary data.</text>
</comment>
<name>A0A8H4VVX3_9HELO</name>
<reference evidence="1 2" key="1">
    <citation type="submission" date="2020-03" db="EMBL/GenBank/DDBJ databases">
        <title>Draft Genome Sequence of Cudoniella acicularis.</title>
        <authorList>
            <person name="Buettner E."/>
            <person name="Kellner H."/>
        </authorList>
    </citation>
    <scope>NUCLEOTIDE SEQUENCE [LARGE SCALE GENOMIC DNA]</scope>
    <source>
        <strain evidence="1 2">DSM 108380</strain>
    </source>
</reference>
<evidence type="ECO:0000313" key="2">
    <source>
        <dbReference type="Proteomes" id="UP000566819"/>
    </source>
</evidence>
<evidence type="ECO:0000313" key="1">
    <source>
        <dbReference type="EMBL" id="KAF4624583.1"/>
    </source>
</evidence>
<proteinExistence type="predicted"/>
<dbReference type="AlphaFoldDB" id="A0A8H4VVX3"/>
<dbReference type="EMBL" id="JAAMPI010001611">
    <property type="protein sequence ID" value="KAF4624583.1"/>
    <property type="molecule type" value="Genomic_DNA"/>
</dbReference>
<gene>
    <name evidence="1" type="ORF">G7Y89_g13586</name>
</gene>
<dbReference type="Proteomes" id="UP000566819">
    <property type="component" value="Unassembled WGS sequence"/>
</dbReference>
<sequence length="113" mass="12695">MLLRRKPVLVVATEPKKPDIMCILFKNGADHTRPPTIYGNPNIFIGEVALLEALHSGCLTTARVFVDAGVRTYYFREQVKVTLSSVEEIVEEAKQFSTQELFEQLSAKRLIAS</sequence>
<keyword evidence="2" id="KW-1185">Reference proteome</keyword>
<protein>
    <submittedName>
        <fullName evidence="1">Uncharacterized protein</fullName>
    </submittedName>
</protein>